<feature type="compositionally biased region" description="Basic and acidic residues" evidence="4">
    <location>
        <begin position="1"/>
        <end position="22"/>
    </location>
</feature>
<dbReference type="GeneID" id="36590494"/>
<keyword evidence="7" id="KW-1185">Reference proteome</keyword>
<feature type="region of interest" description="Disordered" evidence="4">
    <location>
        <begin position="196"/>
        <end position="252"/>
    </location>
</feature>
<evidence type="ECO:0000313" key="7">
    <source>
        <dbReference type="Proteomes" id="UP000235371"/>
    </source>
</evidence>
<dbReference type="RefSeq" id="XP_024742959.1">
    <property type="nucleotide sequence ID" value="XM_024882417.1"/>
</dbReference>
<evidence type="ECO:0000256" key="2">
    <source>
        <dbReference type="ARBA" id="ARBA00023242"/>
    </source>
</evidence>
<dbReference type="AlphaFoldDB" id="A0A2J6TSS1"/>
<dbReference type="Pfam" id="PF04003">
    <property type="entry name" value="Utp12"/>
    <property type="match status" value="1"/>
</dbReference>
<dbReference type="GO" id="GO:0005730">
    <property type="term" value="C:nucleolus"/>
    <property type="evidence" value="ECO:0007669"/>
    <property type="project" value="TreeGrafter"/>
</dbReference>
<dbReference type="GO" id="GO:0000462">
    <property type="term" value="P:maturation of SSU-rRNA from tricistronic rRNA transcript (SSU-rRNA, 5.8S rRNA, LSU-rRNA)"/>
    <property type="evidence" value="ECO:0007669"/>
    <property type="project" value="TreeGrafter"/>
</dbReference>
<feature type="compositionally biased region" description="Basic and acidic residues" evidence="4">
    <location>
        <begin position="87"/>
        <end position="97"/>
    </location>
</feature>
<comment type="similarity">
    <text evidence="3">Belongs to the UTP5 family.</text>
</comment>
<dbReference type="PANTHER" id="PTHR44267:SF1">
    <property type="entry name" value="WD REPEAT-CONTAINING PROTEIN 43"/>
    <property type="match status" value="1"/>
</dbReference>
<evidence type="ECO:0000259" key="5">
    <source>
        <dbReference type="Pfam" id="PF04003"/>
    </source>
</evidence>
<reference evidence="6 7" key="1">
    <citation type="submission" date="2016-04" db="EMBL/GenBank/DDBJ databases">
        <title>A degradative enzymes factory behind the ericoid mycorrhizal symbiosis.</title>
        <authorList>
            <consortium name="DOE Joint Genome Institute"/>
            <person name="Martino E."/>
            <person name="Morin E."/>
            <person name="Grelet G."/>
            <person name="Kuo A."/>
            <person name="Kohler A."/>
            <person name="Daghino S."/>
            <person name="Barry K."/>
            <person name="Choi C."/>
            <person name="Cichocki N."/>
            <person name="Clum A."/>
            <person name="Copeland A."/>
            <person name="Hainaut M."/>
            <person name="Haridas S."/>
            <person name="Labutti K."/>
            <person name="Lindquist E."/>
            <person name="Lipzen A."/>
            <person name="Khouja H.-R."/>
            <person name="Murat C."/>
            <person name="Ohm R."/>
            <person name="Olson A."/>
            <person name="Spatafora J."/>
            <person name="Veneault-Fourrey C."/>
            <person name="Henrissat B."/>
            <person name="Grigoriev I."/>
            <person name="Martin F."/>
            <person name="Perotto S."/>
        </authorList>
    </citation>
    <scope>NUCLEOTIDE SEQUENCE [LARGE SCALE GENOMIC DNA]</scope>
    <source>
        <strain evidence="6 7">E</strain>
    </source>
</reference>
<sequence length="543" mass="58692">MLKVPASERDQIHEAGDADQISRWEQQPGPRRTEEGCVGRSARKRAAKSSRVDCAEERCRGWCWVLGAGERCFSGIPHVIAIEKKSSTQKFAEERESSSPASEQPRHQPFCSQQPLDSPALPTFAWGWTAPPTSNFALPYSAMSTKRKLPQKLGLPAVKQSAKVLGKGNLDESRTVVSGGGNATKSAMNGVIDISSDSSSEAEGAEEDSDQESTEAESAAEADVAMENAGSPADAPLSDDAEESGEPSFGDLVRANASEPIDVAGAFEDPSLRTVSYPRGTQIQPPSGASLGTVLTQALKTNDVSLLESCLHTPDVNTIRATIQRLESPLAGTLLQKLADRLHRRPGRAGSLMVWVQWTLVSHGGYLATQPDLIKKLAELNKVIDERAKGLQSLLSLKGKLDMLEAQIELRRSMQIQRRRLDEGEEDDGVIYVEGQESEEDEAAAKPQRLAPNGDLEDISDDASEVSEDMPMVNGIIADSDEEEDSSDDDDLIDDEAEETDADSGDEDEVDHDDQDSQGEDESDDGVPPAKLPRTGSLFSKKR</sequence>
<evidence type="ECO:0000256" key="4">
    <source>
        <dbReference type="SAM" id="MobiDB-lite"/>
    </source>
</evidence>
<dbReference type="InParanoid" id="A0A2J6TSS1"/>
<accession>A0A2J6TSS1</accession>
<dbReference type="InterPro" id="IPR007148">
    <property type="entry name" value="SSU_processome_Utp12"/>
</dbReference>
<feature type="compositionally biased region" description="Acidic residues" evidence="4">
    <location>
        <begin position="203"/>
        <end position="220"/>
    </location>
</feature>
<dbReference type="PANTHER" id="PTHR44267">
    <property type="entry name" value="WD REPEAT-CONTAINING PROTEIN 43"/>
    <property type="match status" value="1"/>
</dbReference>
<dbReference type="OrthoDB" id="30195at2759"/>
<evidence type="ECO:0000256" key="1">
    <source>
        <dbReference type="ARBA" id="ARBA00004123"/>
    </source>
</evidence>
<feature type="compositionally biased region" description="Acidic residues" evidence="4">
    <location>
        <begin position="455"/>
        <end position="468"/>
    </location>
</feature>
<feature type="region of interest" description="Disordered" evidence="4">
    <location>
        <begin position="1"/>
        <end position="42"/>
    </location>
</feature>
<feature type="compositionally biased region" description="Acidic residues" evidence="4">
    <location>
        <begin position="479"/>
        <end position="525"/>
    </location>
</feature>
<keyword evidence="2" id="KW-0539">Nucleus</keyword>
<evidence type="ECO:0000313" key="6">
    <source>
        <dbReference type="EMBL" id="PMD66055.1"/>
    </source>
</evidence>
<protein>
    <submittedName>
        <fullName evidence="6">NUC189-domain-containing protein</fullName>
    </submittedName>
</protein>
<feature type="domain" description="Small-subunit processome Utp12" evidence="5">
    <location>
        <begin position="302"/>
        <end position="405"/>
    </location>
</feature>
<dbReference type="STRING" id="1095630.A0A2J6TSS1"/>
<proteinExistence type="inferred from homology"/>
<dbReference type="Proteomes" id="UP000235371">
    <property type="component" value="Unassembled WGS sequence"/>
</dbReference>
<evidence type="ECO:0000256" key="3">
    <source>
        <dbReference type="ARBA" id="ARBA00038335"/>
    </source>
</evidence>
<dbReference type="EMBL" id="KZ613745">
    <property type="protein sequence ID" value="PMD66055.1"/>
    <property type="molecule type" value="Genomic_DNA"/>
</dbReference>
<feature type="region of interest" description="Disordered" evidence="4">
    <location>
        <begin position="87"/>
        <end position="116"/>
    </location>
</feature>
<organism evidence="6 7">
    <name type="scientific">Hyaloscypha bicolor E</name>
    <dbReference type="NCBI Taxonomy" id="1095630"/>
    <lineage>
        <taxon>Eukaryota</taxon>
        <taxon>Fungi</taxon>
        <taxon>Dikarya</taxon>
        <taxon>Ascomycota</taxon>
        <taxon>Pezizomycotina</taxon>
        <taxon>Leotiomycetes</taxon>
        <taxon>Helotiales</taxon>
        <taxon>Hyaloscyphaceae</taxon>
        <taxon>Hyaloscypha</taxon>
        <taxon>Hyaloscypha bicolor</taxon>
    </lineage>
</organism>
<name>A0A2J6TSS1_9HELO</name>
<feature type="region of interest" description="Disordered" evidence="4">
    <location>
        <begin position="435"/>
        <end position="543"/>
    </location>
</feature>
<gene>
    <name evidence="6" type="ORF">K444DRAFT_624574</name>
</gene>
<dbReference type="InterPro" id="IPR052414">
    <property type="entry name" value="U3_snoRNA-assoc_WDR"/>
</dbReference>
<comment type="subcellular location">
    <subcellularLocation>
        <location evidence="1">Nucleus</location>
    </subcellularLocation>
</comment>